<name>T5K5G6_MICMQ</name>
<proteinExistence type="predicted"/>
<evidence type="ECO:0000313" key="1">
    <source>
        <dbReference type="EMBL" id="EQM75659.1"/>
    </source>
</evidence>
<dbReference type="EMBL" id="ATAO01000195">
    <property type="protein sequence ID" value="EQM75659.1"/>
    <property type="molecule type" value="Genomic_DNA"/>
</dbReference>
<accession>T5K5G6</accession>
<dbReference type="AlphaFoldDB" id="T5K5G6"/>
<sequence>MNAPSVDDDQKSAKAGMRRTSTGLSLIAASLGRPPLPLWSSY</sequence>
<comment type="caution">
    <text evidence="1">The sequence shown here is derived from an EMBL/GenBank/DDBJ whole genome shotgun (WGS) entry which is preliminary data.</text>
</comment>
<dbReference type="Proteomes" id="UP000016033">
    <property type="component" value="Unassembled WGS sequence"/>
</dbReference>
<organism evidence="1 2">
    <name type="scientific">Microbacterium maritypicum MF109</name>
    <dbReference type="NCBI Taxonomy" id="1333857"/>
    <lineage>
        <taxon>Bacteria</taxon>
        <taxon>Bacillati</taxon>
        <taxon>Actinomycetota</taxon>
        <taxon>Actinomycetes</taxon>
        <taxon>Micrococcales</taxon>
        <taxon>Microbacteriaceae</taxon>
        <taxon>Microbacterium</taxon>
    </lineage>
</organism>
<gene>
    <name evidence="1" type="ORF">L687_01115</name>
</gene>
<protein>
    <submittedName>
        <fullName evidence="1">Uncharacterized protein</fullName>
    </submittedName>
</protein>
<reference evidence="1 2" key="1">
    <citation type="journal article" date="2013" name="Genome Announc.">
        <title>Whole-genome sequences of five oyster-associated bacteria show potential for crude oil hydrocarbon degradation.</title>
        <authorList>
            <person name="Chauhan A."/>
            <person name="Green S."/>
            <person name="Pathak A."/>
            <person name="Thomas J."/>
            <person name="Venkatramanan R."/>
        </authorList>
    </citation>
    <scope>NUCLEOTIDE SEQUENCE [LARGE SCALE GENOMIC DNA]</scope>
    <source>
        <strain evidence="1 2">MF109</strain>
    </source>
</reference>
<evidence type="ECO:0000313" key="2">
    <source>
        <dbReference type="Proteomes" id="UP000016033"/>
    </source>
</evidence>